<gene>
    <name evidence="3" type="ORF">AMSG_07713</name>
</gene>
<feature type="domain" description="NAD-dependent epimerase/dehydratase" evidence="2">
    <location>
        <begin position="18"/>
        <end position="150"/>
    </location>
</feature>
<dbReference type="EMBL" id="GL349469">
    <property type="protein sequence ID" value="KNC51651.1"/>
    <property type="molecule type" value="Genomic_DNA"/>
</dbReference>
<feature type="domain" description="NAD-dependent epimerase/dehydratase" evidence="2">
    <location>
        <begin position="195"/>
        <end position="297"/>
    </location>
</feature>
<dbReference type="Proteomes" id="UP000054408">
    <property type="component" value="Unassembled WGS sequence"/>
</dbReference>
<keyword evidence="4" id="KW-1185">Reference proteome</keyword>
<dbReference type="InterPro" id="IPR036291">
    <property type="entry name" value="NAD(P)-bd_dom_sf"/>
</dbReference>
<dbReference type="eggNOG" id="KOG1429">
    <property type="taxonomic scope" value="Eukaryota"/>
</dbReference>
<evidence type="ECO:0000259" key="2">
    <source>
        <dbReference type="Pfam" id="PF01370"/>
    </source>
</evidence>
<dbReference type="Gene3D" id="3.40.50.720">
    <property type="entry name" value="NAD(P)-binding Rossmann-like Domain"/>
    <property type="match status" value="2"/>
</dbReference>
<dbReference type="Gene3D" id="3.90.25.10">
    <property type="entry name" value="UDP-galactose 4-epimerase, domain 1"/>
    <property type="match status" value="1"/>
</dbReference>
<dbReference type="RefSeq" id="XP_013755789.1">
    <property type="nucleotide sequence ID" value="XM_013900335.1"/>
</dbReference>
<dbReference type="AlphaFoldDB" id="A0A0L0DHS2"/>
<dbReference type="GeneID" id="25566573"/>
<dbReference type="InterPro" id="IPR001509">
    <property type="entry name" value="Epimerase_deHydtase"/>
</dbReference>
<evidence type="ECO:0000256" key="1">
    <source>
        <dbReference type="ARBA" id="ARBA00007637"/>
    </source>
</evidence>
<accession>A0A0L0DHS2</accession>
<dbReference type="OrthoDB" id="9402762at2759"/>
<reference evidence="3 4" key="1">
    <citation type="submission" date="2010-05" db="EMBL/GenBank/DDBJ databases">
        <title>The Genome Sequence of Thecamonas trahens ATCC 50062.</title>
        <authorList>
            <consortium name="The Broad Institute Genome Sequencing Platform"/>
            <person name="Russ C."/>
            <person name="Cuomo C."/>
            <person name="Shea T."/>
            <person name="Young S.K."/>
            <person name="Zeng Q."/>
            <person name="Koehrsen M."/>
            <person name="Haas B."/>
            <person name="Borodovsky M."/>
            <person name="Guigo R."/>
            <person name="Alvarado L."/>
            <person name="Berlin A."/>
            <person name="Bochicchio J."/>
            <person name="Borenstein D."/>
            <person name="Chapman S."/>
            <person name="Chen Z."/>
            <person name="Freedman E."/>
            <person name="Gellesch M."/>
            <person name="Goldberg J."/>
            <person name="Griggs A."/>
            <person name="Gujja S."/>
            <person name="Heilman E."/>
            <person name="Heiman D."/>
            <person name="Hepburn T."/>
            <person name="Howarth C."/>
            <person name="Jen D."/>
            <person name="Larson L."/>
            <person name="Mehta T."/>
            <person name="Park D."/>
            <person name="Pearson M."/>
            <person name="Roberts A."/>
            <person name="Saif S."/>
            <person name="Shenoy N."/>
            <person name="Sisk P."/>
            <person name="Stolte C."/>
            <person name="Sykes S."/>
            <person name="Thomson T."/>
            <person name="Walk T."/>
            <person name="White J."/>
            <person name="Yandava C."/>
            <person name="Burger G."/>
            <person name="Gray M.W."/>
            <person name="Holland P.W.H."/>
            <person name="King N."/>
            <person name="Lang F.B.F."/>
            <person name="Roger A.J."/>
            <person name="Ruiz-Trillo I."/>
            <person name="Lander E."/>
            <person name="Nusbaum C."/>
        </authorList>
    </citation>
    <scope>NUCLEOTIDE SEQUENCE [LARGE SCALE GENOMIC DNA]</scope>
    <source>
        <strain evidence="3 4">ATCC 50062</strain>
    </source>
</reference>
<comment type="similarity">
    <text evidence="1">Belongs to the NAD(P)-dependent epimerase/dehydratase family.</text>
</comment>
<dbReference type="OMA" id="PRTCANI"/>
<dbReference type="Pfam" id="PF01370">
    <property type="entry name" value="Epimerase"/>
    <property type="match status" value="2"/>
</dbReference>
<evidence type="ECO:0000313" key="4">
    <source>
        <dbReference type="Proteomes" id="UP000054408"/>
    </source>
</evidence>
<dbReference type="STRING" id="461836.A0A0L0DHS2"/>
<proteinExistence type="inferred from homology"/>
<organism evidence="3 4">
    <name type="scientific">Thecamonas trahens ATCC 50062</name>
    <dbReference type="NCBI Taxonomy" id="461836"/>
    <lineage>
        <taxon>Eukaryota</taxon>
        <taxon>Apusozoa</taxon>
        <taxon>Apusomonadida</taxon>
        <taxon>Apusomonadidae</taxon>
        <taxon>Thecamonas</taxon>
    </lineage>
</organism>
<name>A0A0L0DHS2_THETB</name>
<dbReference type="PANTHER" id="PTHR43000">
    <property type="entry name" value="DTDP-D-GLUCOSE 4,6-DEHYDRATASE-RELATED"/>
    <property type="match status" value="1"/>
</dbReference>
<sequence>MADNSTSIEMLELSGLRALVTGGAGFIGSHLVDACLAAGMTVRVLDCLMEASHGAGADWPEYLPESVEKMYGSVAVREDVFKALTNIDVVFHMSSIGGLVEGSVFMHENATGMALMFDVIAQHKLPIKKIVVASSQGIYGEGRYASPDGTEFSLAGTGEVGMRKEADLDNGMWEVRCPKTGEPTTGACVPECQTPMPASPYAISKMAVEQLALVMGRAQGIPTVALRFGLTYGPRQSVKNAYSGIVSIFSTMILNGKNPIIYEDGLQTRDFTFVADNVAAQLLVMRDPRANYQVFNVSTGVATTLNEVVEILANEYGRPELTGSRPGKYRLIDARHLVLDSSRLRALGWAPQYTAAMGLKAQATWIKTLGEVKDYFSDTMTKQEGASFVRGSKA</sequence>
<dbReference type="SUPFAM" id="SSF51735">
    <property type="entry name" value="NAD(P)-binding Rossmann-fold domains"/>
    <property type="match status" value="1"/>
</dbReference>
<evidence type="ECO:0000313" key="3">
    <source>
        <dbReference type="EMBL" id="KNC51651.1"/>
    </source>
</evidence>
<protein>
    <submittedName>
        <fullName evidence="3">NAD-dependent epimerase/dehydratase</fullName>
    </submittedName>
</protein>